<organism evidence="2 3">
    <name type="scientific">Cercophora samala</name>
    <dbReference type="NCBI Taxonomy" id="330535"/>
    <lineage>
        <taxon>Eukaryota</taxon>
        <taxon>Fungi</taxon>
        <taxon>Dikarya</taxon>
        <taxon>Ascomycota</taxon>
        <taxon>Pezizomycotina</taxon>
        <taxon>Sordariomycetes</taxon>
        <taxon>Sordariomycetidae</taxon>
        <taxon>Sordariales</taxon>
        <taxon>Lasiosphaeriaceae</taxon>
        <taxon>Cercophora</taxon>
    </lineage>
</organism>
<comment type="caution">
    <text evidence="2">The sequence shown here is derived from an EMBL/GenBank/DDBJ whole genome shotgun (WGS) entry which is preliminary data.</text>
</comment>
<dbReference type="AlphaFoldDB" id="A0AA39ZL08"/>
<accession>A0AA39ZL08</accession>
<sequence>MYSLSLEALASDVGLGTRYEGDQCETTAKAARNEKKKKKLLQNLRSPRGGHTREQLRVTSIFWLLCPLKSAGAGLPFILSPFSTGQYRRAGQSVQDMIITPHMERTREQRYGKIRTARHTSLIPSRPFPSIDHPTGRIRGHDEQRPGSPRRTICIQQFGTATSSRSPTEGRSSIGGGGARSPSQHRSGAGSTARLVQSLEIGDFQE</sequence>
<reference evidence="2" key="1">
    <citation type="submission" date="2023-06" db="EMBL/GenBank/DDBJ databases">
        <title>Genome-scale phylogeny and comparative genomics of the fungal order Sordariales.</title>
        <authorList>
            <consortium name="Lawrence Berkeley National Laboratory"/>
            <person name="Hensen N."/>
            <person name="Bonometti L."/>
            <person name="Westerberg I."/>
            <person name="Brannstrom I.O."/>
            <person name="Guillou S."/>
            <person name="Cros-Aarteil S."/>
            <person name="Calhoun S."/>
            <person name="Haridas S."/>
            <person name="Kuo A."/>
            <person name="Mondo S."/>
            <person name="Pangilinan J."/>
            <person name="Riley R."/>
            <person name="Labutti K."/>
            <person name="Andreopoulos B."/>
            <person name="Lipzen A."/>
            <person name="Chen C."/>
            <person name="Yanf M."/>
            <person name="Daum C."/>
            <person name="Ng V."/>
            <person name="Clum A."/>
            <person name="Steindorff A."/>
            <person name="Ohm R."/>
            <person name="Martin F."/>
            <person name="Silar P."/>
            <person name="Natvig D."/>
            <person name="Lalanne C."/>
            <person name="Gautier V."/>
            <person name="Ament-Velasquez S.L."/>
            <person name="Kruys A."/>
            <person name="Hutchinson M.I."/>
            <person name="Powell A.J."/>
            <person name="Barry K."/>
            <person name="Miller A.N."/>
            <person name="Grigoriev I.V."/>
            <person name="Debuchy R."/>
            <person name="Gladieux P."/>
            <person name="Thoren M.H."/>
            <person name="Johannesson H."/>
        </authorList>
    </citation>
    <scope>NUCLEOTIDE SEQUENCE</scope>
    <source>
        <strain evidence="2">CBS 307.81</strain>
    </source>
</reference>
<evidence type="ECO:0000313" key="3">
    <source>
        <dbReference type="Proteomes" id="UP001174997"/>
    </source>
</evidence>
<protein>
    <submittedName>
        <fullName evidence="2">Uncharacterized protein</fullName>
    </submittedName>
</protein>
<gene>
    <name evidence="2" type="ORF">QBC41DRAFT_312504</name>
</gene>
<feature type="compositionally biased region" description="Polar residues" evidence="1">
    <location>
        <begin position="154"/>
        <end position="169"/>
    </location>
</feature>
<proteinExistence type="predicted"/>
<keyword evidence="3" id="KW-1185">Reference proteome</keyword>
<name>A0AA39ZL08_9PEZI</name>
<evidence type="ECO:0000256" key="1">
    <source>
        <dbReference type="SAM" id="MobiDB-lite"/>
    </source>
</evidence>
<evidence type="ECO:0000313" key="2">
    <source>
        <dbReference type="EMBL" id="KAK0672982.1"/>
    </source>
</evidence>
<dbReference type="Proteomes" id="UP001174997">
    <property type="component" value="Unassembled WGS sequence"/>
</dbReference>
<dbReference type="EMBL" id="JAULSY010000009">
    <property type="protein sequence ID" value="KAK0672982.1"/>
    <property type="molecule type" value="Genomic_DNA"/>
</dbReference>
<feature type="region of interest" description="Disordered" evidence="1">
    <location>
        <begin position="117"/>
        <end position="206"/>
    </location>
</feature>